<dbReference type="eggNOG" id="COG5002">
    <property type="taxonomic scope" value="Bacteria"/>
</dbReference>
<dbReference type="SUPFAM" id="SSF55785">
    <property type="entry name" value="PYP-like sensor domain (PAS domain)"/>
    <property type="match status" value="1"/>
</dbReference>
<dbReference type="GO" id="GO:0005886">
    <property type="term" value="C:plasma membrane"/>
    <property type="evidence" value="ECO:0007669"/>
    <property type="project" value="UniProtKB-SubCell"/>
</dbReference>
<evidence type="ECO:0000256" key="1">
    <source>
        <dbReference type="ARBA" id="ARBA00000085"/>
    </source>
</evidence>
<feature type="domain" description="PAS" evidence="14">
    <location>
        <begin position="86"/>
        <end position="156"/>
    </location>
</feature>
<name>R9GXG1_9SPHI</name>
<dbReference type="SUPFAM" id="SSF55874">
    <property type="entry name" value="ATPase domain of HSP90 chaperone/DNA topoisomerase II/histidine kinase"/>
    <property type="match status" value="1"/>
</dbReference>
<dbReference type="InterPro" id="IPR013767">
    <property type="entry name" value="PAS_fold"/>
</dbReference>
<evidence type="ECO:0000256" key="3">
    <source>
        <dbReference type="ARBA" id="ARBA00012438"/>
    </source>
</evidence>
<dbReference type="GO" id="GO:0004721">
    <property type="term" value="F:phosphoprotein phosphatase activity"/>
    <property type="evidence" value="ECO:0007669"/>
    <property type="project" value="TreeGrafter"/>
</dbReference>
<keyword evidence="11 12" id="KW-0472">Membrane</keyword>
<dbReference type="EC" id="2.7.13.3" evidence="3"/>
<gene>
    <name evidence="15" type="ORF">ADIARSV_0359</name>
</gene>
<dbReference type="SMART" id="SM00388">
    <property type="entry name" value="HisKA"/>
    <property type="match status" value="1"/>
</dbReference>
<keyword evidence="4" id="KW-1003">Cell membrane</keyword>
<dbReference type="Gene3D" id="3.30.450.20">
    <property type="entry name" value="PAS domain"/>
    <property type="match status" value="1"/>
</dbReference>
<feature type="transmembrane region" description="Helical" evidence="12">
    <location>
        <begin position="57"/>
        <end position="77"/>
    </location>
</feature>
<dbReference type="PANTHER" id="PTHR45453">
    <property type="entry name" value="PHOSPHATE REGULON SENSOR PROTEIN PHOR"/>
    <property type="match status" value="1"/>
</dbReference>
<dbReference type="GO" id="GO:0000155">
    <property type="term" value="F:phosphorelay sensor kinase activity"/>
    <property type="evidence" value="ECO:0007669"/>
    <property type="project" value="InterPro"/>
</dbReference>
<dbReference type="STRING" id="1150600.ADIARSV_0359"/>
<keyword evidence="12" id="KW-1133">Transmembrane helix</keyword>
<dbReference type="CDD" id="cd00082">
    <property type="entry name" value="HisKA"/>
    <property type="match status" value="1"/>
</dbReference>
<dbReference type="SUPFAM" id="SSF47384">
    <property type="entry name" value="Homodimeric domain of signal transducing histidine kinase"/>
    <property type="match status" value="1"/>
</dbReference>
<evidence type="ECO:0000256" key="6">
    <source>
        <dbReference type="ARBA" id="ARBA00022679"/>
    </source>
</evidence>
<dbReference type="InterPro" id="IPR035965">
    <property type="entry name" value="PAS-like_dom_sf"/>
</dbReference>
<evidence type="ECO:0000256" key="7">
    <source>
        <dbReference type="ARBA" id="ARBA00022741"/>
    </source>
</evidence>
<dbReference type="InterPro" id="IPR036890">
    <property type="entry name" value="HATPase_C_sf"/>
</dbReference>
<evidence type="ECO:0000256" key="12">
    <source>
        <dbReference type="SAM" id="Phobius"/>
    </source>
</evidence>
<keyword evidence="8 15" id="KW-0418">Kinase</keyword>
<evidence type="ECO:0000313" key="15">
    <source>
        <dbReference type="EMBL" id="EOR96456.1"/>
    </source>
</evidence>
<dbReference type="GO" id="GO:0016036">
    <property type="term" value="P:cellular response to phosphate starvation"/>
    <property type="evidence" value="ECO:0007669"/>
    <property type="project" value="TreeGrafter"/>
</dbReference>
<keyword evidence="10" id="KW-0902">Two-component regulatory system</keyword>
<protein>
    <recommendedName>
        <fullName evidence="3">histidine kinase</fullName>
        <ecNumber evidence="3">2.7.13.3</ecNumber>
    </recommendedName>
</protein>
<evidence type="ECO:0000256" key="9">
    <source>
        <dbReference type="ARBA" id="ARBA00022840"/>
    </source>
</evidence>
<dbReference type="CDD" id="cd00130">
    <property type="entry name" value="PAS"/>
    <property type="match status" value="1"/>
</dbReference>
<dbReference type="PRINTS" id="PR00344">
    <property type="entry name" value="BCTRLSENSOR"/>
</dbReference>
<keyword evidence="16" id="KW-1185">Reference proteome</keyword>
<evidence type="ECO:0000259" key="13">
    <source>
        <dbReference type="PROSITE" id="PS50109"/>
    </source>
</evidence>
<evidence type="ECO:0000256" key="2">
    <source>
        <dbReference type="ARBA" id="ARBA00004236"/>
    </source>
</evidence>
<dbReference type="FunFam" id="3.30.565.10:FF:000023">
    <property type="entry name" value="PAS domain-containing sensor histidine kinase"/>
    <property type="match status" value="1"/>
</dbReference>
<keyword evidence="5" id="KW-0597">Phosphoprotein</keyword>
<dbReference type="GO" id="GO:0005524">
    <property type="term" value="F:ATP binding"/>
    <property type="evidence" value="ECO:0007669"/>
    <property type="project" value="UniProtKB-KW"/>
</dbReference>
<evidence type="ECO:0000259" key="14">
    <source>
        <dbReference type="PROSITE" id="PS50112"/>
    </source>
</evidence>
<dbReference type="Pfam" id="PF02518">
    <property type="entry name" value="HATPase_c"/>
    <property type="match status" value="1"/>
</dbReference>
<dbReference type="PROSITE" id="PS50109">
    <property type="entry name" value="HIS_KIN"/>
    <property type="match status" value="1"/>
</dbReference>
<evidence type="ECO:0000313" key="16">
    <source>
        <dbReference type="Proteomes" id="UP000014174"/>
    </source>
</evidence>
<dbReference type="Gene3D" id="1.10.287.130">
    <property type="match status" value="1"/>
</dbReference>
<dbReference type="InterPro" id="IPR000014">
    <property type="entry name" value="PAS"/>
</dbReference>
<evidence type="ECO:0000256" key="11">
    <source>
        <dbReference type="ARBA" id="ARBA00023136"/>
    </source>
</evidence>
<dbReference type="EMBL" id="AQPN01000012">
    <property type="protein sequence ID" value="EOR96456.1"/>
    <property type="molecule type" value="Genomic_DNA"/>
</dbReference>
<keyword evidence="9" id="KW-0067">ATP-binding</keyword>
<keyword evidence="12" id="KW-0812">Transmembrane</keyword>
<keyword evidence="7" id="KW-0547">Nucleotide-binding</keyword>
<dbReference type="NCBIfam" id="TIGR00229">
    <property type="entry name" value="sensory_box"/>
    <property type="match status" value="1"/>
</dbReference>
<dbReference type="PANTHER" id="PTHR45453:SF1">
    <property type="entry name" value="PHOSPHATE REGULON SENSOR PROTEIN PHOR"/>
    <property type="match status" value="1"/>
</dbReference>
<evidence type="ECO:0000256" key="10">
    <source>
        <dbReference type="ARBA" id="ARBA00023012"/>
    </source>
</evidence>
<feature type="domain" description="Histidine kinase" evidence="13">
    <location>
        <begin position="215"/>
        <end position="430"/>
    </location>
</feature>
<evidence type="ECO:0000256" key="5">
    <source>
        <dbReference type="ARBA" id="ARBA00022553"/>
    </source>
</evidence>
<keyword evidence="6" id="KW-0808">Transferase</keyword>
<dbReference type="InterPro" id="IPR004358">
    <property type="entry name" value="Sig_transdc_His_kin-like_C"/>
</dbReference>
<dbReference type="SMART" id="SM00091">
    <property type="entry name" value="PAS"/>
    <property type="match status" value="1"/>
</dbReference>
<sequence>MLSDDHGSSYLLITGIVVFTTRYLGKGPAIFSTALATILLLWPLLSGSLSLSLNECILLLLFIAECGLIIYLIPGYLKIDKEAVLKGLRFSRLVEKSADAFILVNVKGEIKYSNPAVHQITGYAIDQIPELLIWNIIKEEDSRIVKEQFYKIASHEEKSVTLLHRIVKNNGELIWVENTMTNLLNDPSVQSIVLNLSDVSARVSHEQEMEDFLAIASHELKTPLTSLKAYTQILEMRLKAENNTNSVLLVSKMDRQINRIISMIFDLLDVTKLQSGILYLKKDIFDINDLILEVAETLGNVNKNHQIMLSLDETTKLYADKIRINQVLVNLISNGIKYSPEADKIHISTRLETDKLLISVTDFGIGISPKEIQNLFNRFYRVSSVRESYQGLGLGLYISYQIIEHHKGKMGVFSEEGKGSTFWFTLPLEKEIDEIPVK</sequence>
<reference evidence="15 16" key="1">
    <citation type="journal article" date="2013" name="Genome Announc.">
        <title>Draft Genome Sequence of Arcticibacter svalbardensis Strain MN12-7T, a Member of the Family Sphingobacteriaceae Isolated from an Arctic Soil Sample.</title>
        <authorList>
            <person name="Shivaji S."/>
            <person name="Ara S."/>
            <person name="Prasad S."/>
            <person name="Manasa B.P."/>
            <person name="Begum Z."/>
            <person name="Singh A."/>
            <person name="Kumar Pinnaka A."/>
        </authorList>
    </citation>
    <scope>NUCLEOTIDE SEQUENCE [LARGE SCALE GENOMIC DNA]</scope>
    <source>
        <strain evidence="15 16">MN12-7</strain>
    </source>
</reference>
<dbReference type="Proteomes" id="UP000014174">
    <property type="component" value="Unassembled WGS sequence"/>
</dbReference>
<dbReference type="SMART" id="SM00387">
    <property type="entry name" value="HATPase_c"/>
    <property type="match status" value="1"/>
</dbReference>
<dbReference type="Gene3D" id="3.30.565.10">
    <property type="entry name" value="Histidine kinase-like ATPase, C-terminal domain"/>
    <property type="match status" value="1"/>
</dbReference>
<dbReference type="PATRIC" id="fig|1150600.3.peg.351"/>
<comment type="caution">
    <text evidence="15">The sequence shown here is derived from an EMBL/GenBank/DDBJ whole genome shotgun (WGS) entry which is preliminary data.</text>
</comment>
<proteinExistence type="predicted"/>
<dbReference type="Pfam" id="PF00989">
    <property type="entry name" value="PAS"/>
    <property type="match status" value="1"/>
</dbReference>
<evidence type="ECO:0000256" key="8">
    <source>
        <dbReference type="ARBA" id="ARBA00022777"/>
    </source>
</evidence>
<organism evidence="15 16">
    <name type="scientific">Arcticibacter svalbardensis MN12-7</name>
    <dbReference type="NCBI Taxonomy" id="1150600"/>
    <lineage>
        <taxon>Bacteria</taxon>
        <taxon>Pseudomonadati</taxon>
        <taxon>Bacteroidota</taxon>
        <taxon>Sphingobacteriia</taxon>
        <taxon>Sphingobacteriales</taxon>
        <taxon>Sphingobacteriaceae</taxon>
        <taxon>Arcticibacter</taxon>
    </lineage>
</organism>
<dbReference type="PROSITE" id="PS50112">
    <property type="entry name" value="PAS"/>
    <property type="match status" value="1"/>
</dbReference>
<accession>R9GXG1</accession>
<dbReference type="InterPro" id="IPR005467">
    <property type="entry name" value="His_kinase_dom"/>
</dbReference>
<dbReference type="InterPro" id="IPR003661">
    <property type="entry name" value="HisK_dim/P_dom"/>
</dbReference>
<dbReference type="InterPro" id="IPR003594">
    <property type="entry name" value="HATPase_dom"/>
</dbReference>
<dbReference type="AlphaFoldDB" id="R9GXG1"/>
<dbReference type="Pfam" id="PF00512">
    <property type="entry name" value="HisKA"/>
    <property type="match status" value="1"/>
</dbReference>
<evidence type="ECO:0000256" key="4">
    <source>
        <dbReference type="ARBA" id="ARBA00022475"/>
    </source>
</evidence>
<dbReference type="InterPro" id="IPR036097">
    <property type="entry name" value="HisK_dim/P_sf"/>
</dbReference>
<comment type="catalytic activity">
    <reaction evidence="1">
        <text>ATP + protein L-histidine = ADP + protein N-phospho-L-histidine.</text>
        <dbReference type="EC" id="2.7.13.3"/>
    </reaction>
</comment>
<dbReference type="InterPro" id="IPR050351">
    <property type="entry name" value="BphY/WalK/GraS-like"/>
</dbReference>
<dbReference type="GO" id="GO:0006355">
    <property type="term" value="P:regulation of DNA-templated transcription"/>
    <property type="evidence" value="ECO:0007669"/>
    <property type="project" value="InterPro"/>
</dbReference>
<comment type="subcellular location">
    <subcellularLocation>
        <location evidence="2">Cell membrane</location>
    </subcellularLocation>
</comment>
<feature type="transmembrane region" description="Helical" evidence="12">
    <location>
        <begin position="6"/>
        <end position="24"/>
    </location>
</feature>
<feature type="transmembrane region" description="Helical" evidence="12">
    <location>
        <begin position="31"/>
        <end position="51"/>
    </location>
</feature>